<proteinExistence type="predicted"/>
<organism evidence="2 3">
    <name type="scientific">Mollisia scopiformis</name>
    <name type="common">Conifer needle endophyte fungus</name>
    <name type="synonym">Phialocephala scopiformis</name>
    <dbReference type="NCBI Taxonomy" id="149040"/>
    <lineage>
        <taxon>Eukaryota</taxon>
        <taxon>Fungi</taxon>
        <taxon>Dikarya</taxon>
        <taxon>Ascomycota</taxon>
        <taxon>Pezizomycotina</taxon>
        <taxon>Leotiomycetes</taxon>
        <taxon>Helotiales</taxon>
        <taxon>Mollisiaceae</taxon>
        <taxon>Mollisia</taxon>
    </lineage>
</organism>
<dbReference type="RefSeq" id="XP_018070106.1">
    <property type="nucleotide sequence ID" value="XM_018223528.1"/>
</dbReference>
<dbReference type="EMBL" id="KQ947417">
    <property type="protein sequence ID" value="KUJ15751.1"/>
    <property type="molecule type" value="Genomic_DNA"/>
</dbReference>
<feature type="transmembrane region" description="Helical" evidence="1">
    <location>
        <begin position="133"/>
        <end position="153"/>
    </location>
</feature>
<feature type="non-terminal residue" evidence="2">
    <location>
        <position position="162"/>
    </location>
</feature>
<accession>A0A194X6E3</accession>
<dbReference type="KEGG" id="psco:LY89DRAFT_95030"/>
<gene>
    <name evidence="2" type="ORF">LY89DRAFT_95030</name>
</gene>
<keyword evidence="1" id="KW-1133">Transmembrane helix</keyword>
<protein>
    <submittedName>
        <fullName evidence="2">Uncharacterized protein</fullName>
    </submittedName>
</protein>
<name>A0A194X6E3_MOLSC</name>
<sequence>MEREGKDGAEQSMYEYIVRGGTSNHHVMTASTLPPSLPNHFFSSKTNKRSLHLSSTLLQDRQTECKRPAHARAWGSWRLKRLHGSASFTYHLSSSPSSLFSLMDMWRFLGYRLSIYLSFVRVFHGWAGVALGIASEGASVHSFIVYMSFFIYLRKFKITQQT</sequence>
<reference evidence="2 3" key="1">
    <citation type="submission" date="2015-10" db="EMBL/GenBank/DDBJ databases">
        <title>Full genome of DAOMC 229536 Phialocephala scopiformis, a fungal endophyte of spruce producing the potent anti-insectan compound rugulosin.</title>
        <authorList>
            <consortium name="DOE Joint Genome Institute"/>
            <person name="Walker A.K."/>
            <person name="Frasz S.L."/>
            <person name="Seifert K.A."/>
            <person name="Miller J.D."/>
            <person name="Mondo S.J."/>
            <person name="Labutti K."/>
            <person name="Lipzen A."/>
            <person name="Dockter R."/>
            <person name="Kennedy M."/>
            <person name="Grigoriev I.V."/>
            <person name="Spatafora J.W."/>
        </authorList>
    </citation>
    <scope>NUCLEOTIDE SEQUENCE [LARGE SCALE GENOMIC DNA]</scope>
    <source>
        <strain evidence="2 3">CBS 120377</strain>
    </source>
</reference>
<feature type="transmembrane region" description="Helical" evidence="1">
    <location>
        <begin position="109"/>
        <end position="127"/>
    </location>
</feature>
<evidence type="ECO:0000313" key="2">
    <source>
        <dbReference type="EMBL" id="KUJ15751.1"/>
    </source>
</evidence>
<dbReference type="Proteomes" id="UP000070700">
    <property type="component" value="Unassembled WGS sequence"/>
</dbReference>
<keyword evidence="1" id="KW-0472">Membrane</keyword>
<evidence type="ECO:0000256" key="1">
    <source>
        <dbReference type="SAM" id="Phobius"/>
    </source>
</evidence>
<dbReference type="AlphaFoldDB" id="A0A194X6E3"/>
<dbReference type="GeneID" id="28833254"/>
<dbReference type="InParanoid" id="A0A194X6E3"/>
<keyword evidence="1" id="KW-0812">Transmembrane</keyword>
<evidence type="ECO:0000313" key="3">
    <source>
        <dbReference type="Proteomes" id="UP000070700"/>
    </source>
</evidence>
<keyword evidence="3" id="KW-1185">Reference proteome</keyword>